<evidence type="ECO:0008006" key="4">
    <source>
        <dbReference type="Google" id="ProtNLM"/>
    </source>
</evidence>
<sequence>MQIHAFALLAALCASMHVSAQLLAWKCNCITNGVIDVSLVVSCCNSVSGNVNGDNCDIVSGTNVDTGLTGSFITCCFAGGQGAGCTNDASNAL</sequence>
<feature type="chain" id="PRO_5042148612" description="Hydrophobin" evidence="1">
    <location>
        <begin position="21"/>
        <end position="93"/>
    </location>
</feature>
<dbReference type="AlphaFoldDB" id="A0AAD7KGX6"/>
<keyword evidence="3" id="KW-1185">Reference proteome</keyword>
<evidence type="ECO:0000313" key="3">
    <source>
        <dbReference type="Proteomes" id="UP001215280"/>
    </source>
</evidence>
<comment type="caution">
    <text evidence="2">The sequence shown here is derived from an EMBL/GenBank/DDBJ whole genome shotgun (WGS) entry which is preliminary data.</text>
</comment>
<gene>
    <name evidence="2" type="ORF">DFH07DRAFT_786370</name>
</gene>
<protein>
    <recommendedName>
        <fullName evidence="4">Hydrophobin</fullName>
    </recommendedName>
</protein>
<evidence type="ECO:0000256" key="1">
    <source>
        <dbReference type="SAM" id="SignalP"/>
    </source>
</evidence>
<reference evidence="2" key="1">
    <citation type="submission" date="2023-03" db="EMBL/GenBank/DDBJ databases">
        <title>Massive genome expansion in bonnet fungi (Mycena s.s.) driven by repeated elements and novel gene families across ecological guilds.</title>
        <authorList>
            <consortium name="Lawrence Berkeley National Laboratory"/>
            <person name="Harder C.B."/>
            <person name="Miyauchi S."/>
            <person name="Viragh M."/>
            <person name="Kuo A."/>
            <person name="Thoen E."/>
            <person name="Andreopoulos B."/>
            <person name="Lu D."/>
            <person name="Skrede I."/>
            <person name="Drula E."/>
            <person name="Henrissat B."/>
            <person name="Morin E."/>
            <person name="Kohler A."/>
            <person name="Barry K."/>
            <person name="LaButti K."/>
            <person name="Morin E."/>
            <person name="Salamov A."/>
            <person name="Lipzen A."/>
            <person name="Mereny Z."/>
            <person name="Hegedus B."/>
            <person name="Baldrian P."/>
            <person name="Stursova M."/>
            <person name="Weitz H."/>
            <person name="Taylor A."/>
            <person name="Grigoriev I.V."/>
            <person name="Nagy L.G."/>
            <person name="Martin F."/>
            <person name="Kauserud H."/>
        </authorList>
    </citation>
    <scope>NUCLEOTIDE SEQUENCE</scope>
    <source>
        <strain evidence="2">CBHHK188m</strain>
    </source>
</reference>
<dbReference type="Proteomes" id="UP001215280">
    <property type="component" value="Unassembled WGS sequence"/>
</dbReference>
<feature type="signal peptide" evidence="1">
    <location>
        <begin position="1"/>
        <end position="20"/>
    </location>
</feature>
<dbReference type="EMBL" id="JARJLG010000001">
    <property type="protein sequence ID" value="KAJ7784959.1"/>
    <property type="molecule type" value="Genomic_DNA"/>
</dbReference>
<evidence type="ECO:0000313" key="2">
    <source>
        <dbReference type="EMBL" id="KAJ7784959.1"/>
    </source>
</evidence>
<proteinExistence type="predicted"/>
<keyword evidence="1" id="KW-0732">Signal</keyword>
<accession>A0AAD7KGX6</accession>
<organism evidence="2 3">
    <name type="scientific">Mycena maculata</name>
    <dbReference type="NCBI Taxonomy" id="230809"/>
    <lineage>
        <taxon>Eukaryota</taxon>
        <taxon>Fungi</taxon>
        <taxon>Dikarya</taxon>
        <taxon>Basidiomycota</taxon>
        <taxon>Agaricomycotina</taxon>
        <taxon>Agaricomycetes</taxon>
        <taxon>Agaricomycetidae</taxon>
        <taxon>Agaricales</taxon>
        <taxon>Marasmiineae</taxon>
        <taxon>Mycenaceae</taxon>
        <taxon>Mycena</taxon>
    </lineage>
</organism>
<name>A0AAD7KGX6_9AGAR</name>